<evidence type="ECO:0000259" key="5">
    <source>
        <dbReference type="PROSITE" id="PS50902"/>
    </source>
</evidence>
<evidence type="ECO:0000313" key="7">
    <source>
        <dbReference type="Proteomes" id="UP000003280"/>
    </source>
</evidence>
<dbReference type="Pfam" id="PF00258">
    <property type="entry name" value="Flavodoxin_1"/>
    <property type="match status" value="1"/>
</dbReference>
<dbReference type="EMBL" id="AEEH01000048">
    <property type="protein sequence ID" value="EFM24709.1"/>
    <property type="molecule type" value="Genomic_DNA"/>
</dbReference>
<comment type="cofactor">
    <cofactor evidence="1">
        <name>Fe cation</name>
        <dbReference type="ChEBI" id="CHEBI:24875"/>
    </cofactor>
</comment>
<dbReference type="SUPFAM" id="SSF52218">
    <property type="entry name" value="Flavoproteins"/>
    <property type="match status" value="1"/>
</dbReference>
<dbReference type="PANTHER" id="PTHR32145">
    <property type="entry name" value="DIFLAVIN FLAVOPROTEIN A 2-RELATED"/>
    <property type="match status" value="1"/>
</dbReference>
<dbReference type="Gene3D" id="3.40.50.360">
    <property type="match status" value="1"/>
</dbReference>
<dbReference type="GO" id="GO:0010181">
    <property type="term" value="F:FMN binding"/>
    <property type="evidence" value="ECO:0007669"/>
    <property type="project" value="InterPro"/>
</dbReference>
<dbReference type="PIRSF" id="PIRSF005243">
    <property type="entry name" value="ROO"/>
    <property type="match status" value="1"/>
</dbReference>
<organism evidence="6 7">
    <name type="scientific">Peptoniphilus duerdenii ATCC BAA-1640</name>
    <dbReference type="NCBI Taxonomy" id="862517"/>
    <lineage>
        <taxon>Bacteria</taxon>
        <taxon>Bacillati</taxon>
        <taxon>Bacillota</taxon>
        <taxon>Tissierellia</taxon>
        <taxon>Tissierellales</taxon>
        <taxon>Peptoniphilaceae</taxon>
        <taxon>Peptoniphilus</taxon>
    </lineage>
</organism>
<dbReference type="SUPFAM" id="SSF56281">
    <property type="entry name" value="Metallo-hydrolase/oxidoreductase"/>
    <property type="match status" value="1"/>
</dbReference>
<dbReference type="Proteomes" id="UP000003280">
    <property type="component" value="Unassembled WGS sequence"/>
</dbReference>
<name>E0NN36_9FIRM</name>
<evidence type="ECO:0000256" key="4">
    <source>
        <dbReference type="ARBA" id="ARBA00022982"/>
    </source>
</evidence>
<dbReference type="HOGENOM" id="CLU_017490_1_0_9"/>
<dbReference type="GO" id="GO:0009055">
    <property type="term" value="F:electron transfer activity"/>
    <property type="evidence" value="ECO:0007669"/>
    <property type="project" value="InterPro"/>
</dbReference>
<dbReference type="SMART" id="SM00849">
    <property type="entry name" value="Lactamase_B"/>
    <property type="match status" value="1"/>
</dbReference>
<dbReference type="PROSITE" id="PS00201">
    <property type="entry name" value="FLAVODOXIN"/>
    <property type="match status" value="1"/>
</dbReference>
<keyword evidence="4" id="KW-0249">Electron transport</keyword>
<keyword evidence="7" id="KW-1185">Reference proteome</keyword>
<dbReference type="PROSITE" id="PS50902">
    <property type="entry name" value="FLAVODOXIN_LIKE"/>
    <property type="match status" value="1"/>
</dbReference>
<dbReference type="PANTHER" id="PTHR32145:SF20">
    <property type="entry name" value="FLAVOPROTEIN"/>
    <property type="match status" value="1"/>
</dbReference>
<accession>E0NN36</accession>
<evidence type="ECO:0000256" key="3">
    <source>
        <dbReference type="ARBA" id="ARBA00022448"/>
    </source>
</evidence>
<dbReference type="Gene3D" id="3.60.15.10">
    <property type="entry name" value="Ribonuclease Z/Hydroxyacylglutathione hydrolase-like"/>
    <property type="match status" value="1"/>
</dbReference>
<comment type="caution">
    <text evidence="6">The sequence shown here is derived from an EMBL/GenBank/DDBJ whole genome shotgun (WGS) entry which is preliminary data.</text>
</comment>
<proteinExistence type="inferred from homology"/>
<dbReference type="STRING" id="862517.HMPREF9225_1575"/>
<evidence type="ECO:0000313" key="6">
    <source>
        <dbReference type="EMBL" id="EFM24709.1"/>
    </source>
</evidence>
<dbReference type="AlphaFoldDB" id="E0NN36"/>
<keyword evidence="3" id="KW-0813">Transport</keyword>
<gene>
    <name evidence="6" type="primary">fprA2</name>
    <name evidence="6" type="ORF">HMPREF9225_1575</name>
</gene>
<protein>
    <submittedName>
        <fullName evidence="6">Metallo-beta-lactamase domain protein</fullName>
    </submittedName>
</protein>
<comment type="similarity">
    <text evidence="2">In the N-terminal section; belongs to the zinc metallo-hydrolase group 3 family.</text>
</comment>
<dbReference type="InterPro" id="IPR008254">
    <property type="entry name" value="Flavodoxin/NO_synth"/>
</dbReference>
<evidence type="ECO:0000256" key="2">
    <source>
        <dbReference type="ARBA" id="ARBA00007121"/>
    </source>
</evidence>
<dbReference type="GO" id="GO:0046872">
    <property type="term" value="F:metal ion binding"/>
    <property type="evidence" value="ECO:0007669"/>
    <property type="project" value="InterPro"/>
</dbReference>
<dbReference type="InterPro" id="IPR001226">
    <property type="entry name" value="Flavodoxin_CS"/>
</dbReference>
<dbReference type="InterPro" id="IPR045761">
    <property type="entry name" value="ODP_dom"/>
</dbReference>
<dbReference type="Pfam" id="PF19583">
    <property type="entry name" value="ODP"/>
    <property type="match status" value="1"/>
</dbReference>
<evidence type="ECO:0000256" key="1">
    <source>
        <dbReference type="ARBA" id="ARBA00001962"/>
    </source>
</evidence>
<sequence>MSMYKIREVAEDLYYVGGNDKRIELFENMFPIPDGVSYNSYLLLDEKTVLVDSVDWSIARDYLERVREVLNGRPLDYLLIHHMEPDHCGAIEEVLLRYPKCKIISSEQAFDIMRQIGYKIPDENIEIVKEGDTRSFGKHTLAFIEAPMVHWPEVIMSFDTYNGVLFTADGFGSFKALDGKLFNDEVDWDRDWLDEGRRYLTNIVGKYGPFIQDVLKKAGPLLPQVKYICSLHGLVWRNNFGYIIDKYDKWSKYEPEDYGVLIVYGSMYGNTERAAQELANDLVQKGMTKVEVFDVSKTHVSYLIAKAFQYSHIVLASVTYNLGIYPPMKNFIADMAALNLQNRTVGIIENGTWACTVGDKIEDYLNENMKLIDVLGERVTINTSLNIANKNDMEALADSLIESIKNTQELKAKLAE</sequence>
<feature type="domain" description="Flavodoxin-like" evidence="5">
    <location>
        <begin position="260"/>
        <end position="401"/>
    </location>
</feature>
<reference evidence="6 7" key="1">
    <citation type="submission" date="2010-07" db="EMBL/GenBank/DDBJ databases">
        <authorList>
            <person name="Muzny D."/>
            <person name="Qin X."/>
            <person name="Deng J."/>
            <person name="Jiang H."/>
            <person name="Liu Y."/>
            <person name="Qu J."/>
            <person name="Song X.-Z."/>
            <person name="Zhang L."/>
            <person name="Thornton R."/>
            <person name="Coyle M."/>
            <person name="Francisco L."/>
            <person name="Jackson L."/>
            <person name="Javaid M."/>
            <person name="Korchina V."/>
            <person name="Kovar C."/>
            <person name="Mata R."/>
            <person name="Mathew T."/>
            <person name="Ngo R."/>
            <person name="Nguyen L."/>
            <person name="Nguyen N."/>
            <person name="Okwuonu G."/>
            <person name="Ongeri F."/>
            <person name="Pham C."/>
            <person name="Simmons D."/>
            <person name="Wilczek-Boney K."/>
            <person name="Hale W."/>
            <person name="Jakkamsetti A."/>
            <person name="Pham P."/>
            <person name="Ruth R."/>
            <person name="San Lucas F."/>
            <person name="Warren J."/>
            <person name="Zhang J."/>
            <person name="Zhao Z."/>
            <person name="Zhou C."/>
            <person name="Zhu D."/>
            <person name="Lee S."/>
            <person name="Bess C."/>
            <person name="Blankenburg K."/>
            <person name="Forbes L."/>
            <person name="Fu Q."/>
            <person name="Gubbala S."/>
            <person name="Hirani K."/>
            <person name="Jayaseelan J.C."/>
            <person name="Lara F."/>
            <person name="Munidasa M."/>
            <person name="Palculict T."/>
            <person name="Patil S."/>
            <person name="Pu L.-L."/>
            <person name="Saada N."/>
            <person name="Tang L."/>
            <person name="Weissenberger G."/>
            <person name="Zhu Y."/>
            <person name="Hemphill L."/>
            <person name="Shang Y."/>
            <person name="Youmans B."/>
            <person name="Ayvaz T."/>
            <person name="Ross M."/>
            <person name="Santibanez J."/>
            <person name="Aqrawi P."/>
            <person name="Gross S."/>
            <person name="Joshi V."/>
            <person name="Fowler G."/>
            <person name="Nazareth L."/>
            <person name="Reid J."/>
            <person name="Worley K."/>
            <person name="Petrosino J."/>
            <person name="Highlander S."/>
            <person name="Gibbs R."/>
        </authorList>
    </citation>
    <scope>NUCLEOTIDE SEQUENCE [LARGE SCALE GENOMIC DNA]</scope>
    <source>
        <strain evidence="6 7">ATCC BAA-1640</strain>
    </source>
</reference>
<dbReference type="CDD" id="cd07709">
    <property type="entry name" value="flavodiiron_proteins_MBL-fold"/>
    <property type="match status" value="1"/>
</dbReference>
<dbReference type="InterPro" id="IPR029039">
    <property type="entry name" value="Flavoprotein-like_sf"/>
</dbReference>
<dbReference type="eggNOG" id="COG0426">
    <property type="taxonomic scope" value="Bacteria"/>
</dbReference>
<dbReference type="InterPro" id="IPR001279">
    <property type="entry name" value="Metallo-B-lactamas"/>
</dbReference>
<dbReference type="InterPro" id="IPR051285">
    <property type="entry name" value="NADH_oxidoreductase_modular"/>
</dbReference>
<dbReference type="InterPro" id="IPR036866">
    <property type="entry name" value="RibonucZ/Hydroxyglut_hydro"/>
</dbReference>
<dbReference type="InterPro" id="IPR016440">
    <property type="entry name" value="Rubredoxin-O_OxRdtase"/>
</dbReference>
<dbReference type="GO" id="GO:0016651">
    <property type="term" value="F:oxidoreductase activity, acting on NAD(P)H"/>
    <property type="evidence" value="ECO:0007669"/>
    <property type="project" value="UniProtKB-ARBA"/>
</dbReference>